<proteinExistence type="predicted"/>
<comment type="caution">
    <text evidence="6">The sequence shown here is derived from an EMBL/GenBank/DDBJ whole genome shotgun (WGS) entry which is preliminary data.</text>
</comment>
<reference evidence="6 7" key="1">
    <citation type="submission" date="2023-05" db="EMBL/GenBank/DDBJ databases">
        <title>Streptantibioticus silvisoli sp. nov., acidotolerant actinomycetes 1 from pine litter.</title>
        <authorList>
            <person name="Swiecimska M."/>
            <person name="Golinska P."/>
            <person name="Sangal V."/>
            <person name="Wachnowicz B."/>
            <person name="Goodfellow M."/>
        </authorList>
    </citation>
    <scope>NUCLEOTIDE SEQUENCE [LARGE SCALE GENOMIC DNA]</scope>
    <source>
        <strain evidence="6 7">SL54</strain>
    </source>
</reference>
<gene>
    <name evidence="6" type="ORF">POF43_008850</name>
</gene>
<comment type="cofactor">
    <cofactor evidence="1">
        <name>Mg(2+)</name>
        <dbReference type="ChEBI" id="CHEBI:18420"/>
    </cofactor>
</comment>
<name>A0ABT6VWF4_9ACTN</name>
<dbReference type="InterPro" id="IPR005000">
    <property type="entry name" value="Aldolase/citrate-lyase_domain"/>
</dbReference>
<keyword evidence="6" id="KW-0456">Lyase</keyword>
<dbReference type="Pfam" id="PF03328">
    <property type="entry name" value="HpcH_HpaI"/>
    <property type="match status" value="1"/>
</dbReference>
<dbReference type="PANTHER" id="PTHR32308:SF10">
    <property type="entry name" value="CITRATE LYASE SUBUNIT BETA"/>
    <property type="match status" value="1"/>
</dbReference>
<dbReference type="SUPFAM" id="SSF51621">
    <property type="entry name" value="Phosphoenolpyruvate/pyruvate domain"/>
    <property type="match status" value="1"/>
</dbReference>
<feature type="domain" description="HpcH/HpaI aldolase/citrate lyase" evidence="5">
    <location>
        <begin position="53"/>
        <end position="267"/>
    </location>
</feature>
<protein>
    <submittedName>
        <fullName evidence="6">CoA ester lyase</fullName>
    </submittedName>
</protein>
<keyword evidence="7" id="KW-1185">Reference proteome</keyword>
<sequence length="334" mass="34695">MSTPQPPAGTTPAAGTPAEGPHTGTTTPAAAPAAAPAGPAASPAGAPALRPRRSVLYMPGANERALDKARTLPADALILDLEDAVAPDAKAAARDRVAAAAASGAYGHREVTIRVNGPGTAWHDDDLRAVAAAGPAAVVVPKVDSARTVRQVERALEAAGAPDHTAIWAMLETPRALLDAREVAAASERLTVLVMGTNDLAKELHAEHVPGRAPLLTGLSLALLAARERGLVILDGVHNDVRDLDAFEAECRQGRQLGFDGKTLIHPAQLEPCNRIFAPSQQEVDRARELIAAFEAAVREGRGVATVGGRMVENLHVEQARRVLALAEAVARPE</sequence>
<dbReference type="PIRSF" id="PIRSF015582">
    <property type="entry name" value="Cit_lyase_B"/>
    <property type="match status" value="1"/>
</dbReference>
<evidence type="ECO:0000313" key="6">
    <source>
        <dbReference type="EMBL" id="MDI5962817.1"/>
    </source>
</evidence>
<dbReference type="InterPro" id="IPR015813">
    <property type="entry name" value="Pyrv/PenolPyrv_kinase-like_dom"/>
</dbReference>
<dbReference type="Proteomes" id="UP001156398">
    <property type="component" value="Unassembled WGS sequence"/>
</dbReference>
<dbReference type="InterPro" id="IPR011206">
    <property type="entry name" value="Citrate_lyase_beta/mcl1/mcl2"/>
</dbReference>
<evidence type="ECO:0000256" key="1">
    <source>
        <dbReference type="ARBA" id="ARBA00001946"/>
    </source>
</evidence>
<keyword evidence="2" id="KW-0479">Metal-binding</keyword>
<dbReference type="Gene3D" id="3.20.20.60">
    <property type="entry name" value="Phosphoenolpyruvate-binding domains"/>
    <property type="match status" value="1"/>
</dbReference>
<evidence type="ECO:0000256" key="3">
    <source>
        <dbReference type="ARBA" id="ARBA00022842"/>
    </source>
</evidence>
<organism evidence="6 7">
    <name type="scientific">Streptantibioticus silvisoli</name>
    <dbReference type="NCBI Taxonomy" id="2705255"/>
    <lineage>
        <taxon>Bacteria</taxon>
        <taxon>Bacillati</taxon>
        <taxon>Actinomycetota</taxon>
        <taxon>Actinomycetes</taxon>
        <taxon>Kitasatosporales</taxon>
        <taxon>Streptomycetaceae</taxon>
        <taxon>Streptantibioticus</taxon>
    </lineage>
</organism>
<feature type="region of interest" description="Disordered" evidence="4">
    <location>
        <begin position="1"/>
        <end position="47"/>
    </location>
</feature>
<dbReference type="RefSeq" id="WP_282704493.1">
    <property type="nucleotide sequence ID" value="NZ_JAAGKO020000008.1"/>
</dbReference>
<feature type="compositionally biased region" description="Low complexity" evidence="4">
    <location>
        <begin position="10"/>
        <end position="47"/>
    </location>
</feature>
<dbReference type="EMBL" id="JAAGKO020000008">
    <property type="protein sequence ID" value="MDI5962817.1"/>
    <property type="molecule type" value="Genomic_DNA"/>
</dbReference>
<evidence type="ECO:0000259" key="5">
    <source>
        <dbReference type="Pfam" id="PF03328"/>
    </source>
</evidence>
<keyword evidence="3" id="KW-0460">Magnesium</keyword>
<evidence type="ECO:0000256" key="4">
    <source>
        <dbReference type="SAM" id="MobiDB-lite"/>
    </source>
</evidence>
<accession>A0ABT6VWF4</accession>
<dbReference type="InterPro" id="IPR040442">
    <property type="entry name" value="Pyrv_kinase-like_dom_sf"/>
</dbReference>
<evidence type="ECO:0000256" key="2">
    <source>
        <dbReference type="ARBA" id="ARBA00022723"/>
    </source>
</evidence>
<dbReference type="GO" id="GO:0016829">
    <property type="term" value="F:lyase activity"/>
    <property type="evidence" value="ECO:0007669"/>
    <property type="project" value="UniProtKB-KW"/>
</dbReference>
<dbReference type="PANTHER" id="PTHR32308">
    <property type="entry name" value="LYASE BETA SUBUNIT, PUTATIVE (AFU_ORTHOLOGUE AFUA_4G13030)-RELATED"/>
    <property type="match status" value="1"/>
</dbReference>
<evidence type="ECO:0000313" key="7">
    <source>
        <dbReference type="Proteomes" id="UP001156398"/>
    </source>
</evidence>